<keyword evidence="2" id="KW-1185">Reference proteome</keyword>
<sequence>MGIHSKKDEKFKPDKLSMEMKIETGKVYKNITKVKGRMIPSVDWRLMLYINENKLDEDEVFVVEEFYKSLLSPGTYPLFTCSCGVFGCGGYYVEVVHETERIIWLTEQSPFNDHTIESSNKFIFSWVQIMKFSKGLIQEFEHLKSIMSANELEFNFDIEKYNRIITEIKKH</sequence>
<gene>
    <name evidence="1" type="ORF">J2T19_001520</name>
</gene>
<evidence type="ECO:0000313" key="1">
    <source>
        <dbReference type="EMBL" id="MDQ0170080.1"/>
    </source>
</evidence>
<evidence type="ECO:0000313" key="2">
    <source>
        <dbReference type="Proteomes" id="UP001233836"/>
    </source>
</evidence>
<proteinExistence type="predicted"/>
<dbReference type="RefSeq" id="WP_307214326.1">
    <property type="nucleotide sequence ID" value="NZ_JAUSTI010000003.1"/>
</dbReference>
<dbReference type="EMBL" id="JAUSTI010000003">
    <property type="protein sequence ID" value="MDQ0170080.1"/>
    <property type="molecule type" value="Genomic_DNA"/>
</dbReference>
<organism evidence="1 2">
    <name type="scientific">Paenibacillus tundrae</name>
    <dbReference type="NCBI Taxonomy" id="528187"/>
    <lineage>
        <taxon>Bacteria</taxon>
        <taxon>Bacillati</taxon>
        <taxon>Bacillota</taxon>
        <taxon>Bacilli</taxon>
        <taxon>Bacillales</taxon>
        <taxon>Paenibacillaceae</taxon>
        <taxon>Paenibacillus</taxon>
    </lineage>
</organism>
<name>A0ABT9W9Y3_9BACL</name>
<comment type="caution">
    <text evidence="1">The sequence shown here is derived from an EMBL/GenBank/DDBJ whole genome shotgun (WGS) entry which is preliminary data.</text>
</comment>
<accession>A0ABT9W9Y3</accession>
<protein>
    <submittedName>
        <fullName evidence="1">Chemotaxis signal transduction protein</fullName>
    </submittedName>
</protein>
<dbReference type="Proteomes" id="UP001233836">
    <property type="component" value="Unassembled WGS sequence"/>
</dbReference>
<reference evidence="1 2" key="1">
    <citation type="submission" date="2023-07" db="EMBL/GenBank/DDBJ databases">
        <title>Sorghum-associated microbial communities from plants grown in Nebraska, USA.</title>
        <authorList>
            <person name="Schachtman D."/>
        </authorList>
    </citation>
    <scope>NUCLEOTIDE SEQUENCE [LARGE SCALE GENOMIC DNA]</scope>
    <source>
        <strain evidence="1 2">DS1314</strain>
    </source>
</reference>